<comment type="caution">
    <text evidence="5">The sequence shown here is derived from an EMBL/GenBank/DDBJ whole genome shotgun (WGS) entry which is preliminary data.</text>
</comment>
<dbReference type="PANTHER" id="PTHR11783">
    <property type="entry name" value="SULFOTRANSFERASE SULT"/>
    <property type="match status" value="1"/>
</dbReference>
<evidence type="ECO:0000256" key="2">
    <source>
        <dbReference type="ARBA" id="ARBA00022679"/>
    </source>
</evidence>
<sequence length="135" mass="15641">MSVRRKCRVPWGSYIDYLCVWNKYIDEENVMPISYEELKENTALGVKKIAKFFEMNLSEEDIQGVAERSTFKAMQGNSKKTHGKFGDVLFRKGDVSDWKTLFSQENNQKMDMAFKEHLAGTKVGAMIKYDVYCKA</sequence>
<dbReference type="EC" id="2.8.2.-" evidence="3"/>
<evidence type="ECO:0000256" key="3">
    <source>
        <dbReference type="RuleBase" id="RU361155"/>
    </source>
</evidence>
<reference evidence="5 6" key="1">
    <citation type="journal article" date="2022" name="Gigascience">
        <title>A chromosome-level genome assembly and annotation of the desert horned lizard, Phrynosoma platyrhinos, provides insight into chromosomal rearrangements among reptiles.</title>
        <authorList>
            <person name="Koochekian N."/>
            <person name="Ascanio A."/>
            <person name="Farleigh K."/>
            <person name="Card D.C."/>
            <person name="Schield D.R."/>
            <person name="Castoe T.A."/>
            <person name="Jezkova T."/>
        </authorList>
    </citation>
    <scope>NUCLEOTIDE SEQUENCE [LARGE SCALE GENOMIC DNA]</scope>
    <source>
        <strain evidence="5">NK-2021</strain>
    </source>
</reference>
<keyword evidence="2 3" id="KW-0808">Transferase</keyword>
<name>A0ABQ7SYF9_PHRPL</name>
<dbReference type="Pfam" id="PF00685">
    <property type="entry name" value="Sulfotransfer_1"/>
    <property type="match status" value="1"/>
</dbReference>
<protein>
    <recommendedName>
        <fullName evidence="3">Sulfotransferase</fullName>
        <ecNumber evidence="3">2.8.2.-</ecNumber>
    </recommendedName>
</protein>
<evidence type="ECO:0000313" key="6">
    <source>
        <dbReference type="Proteomes" id="UP000826234"/>
    </source>
</evidence>
<keyword evidence="6" id="KW-1185">Reference proteome</keyword>
<dbReference type="InterPro" id="IPR000863">
    <property type="entry name" value="Sulfotransferase_dom"/>
</dbReference>
<evidence type="ECO:0000256" key="1">
    <source>
        <dbReference type="ARBA" id="ARBA00005771"/>
    </source>
</evidence>
<dbReference type="EMBL" id="JAIPUX010003289">
    <property type="protein sequence ID" value="KAH0622454.1"/>
    <property type="molecule type" value="Genomic_DNA"/>
</dbReference>
<dbReference type="SUPFAM" id="SSF52540">
    <property type="entry name" value="P-loop containing nucleoside triphosphate hydrolases"/>
    <property type="match status" value="1"/>
</dbReference>
<proteinExistence type="inferred from homology"/>
<evidence type="ECO:0000313" key="5">
    <source>
        <dbReference type="EMBL" id="KAH0622454.1"/>
    </source>
</evidence>
<organism evidence="5 6">
    <name type="scientific">Phrynosoma platyrhinos</name>
    <name type="common">Desert horned lizard</name>
    <dbReference type="NCBI Taxonomy" id="52577"/>
    <lineage>
        <taxon>Eukaryota</taxon>
        <taxon>Metazoa</taxon>
        <taxon>Chordata</taxon>
        <taxon>Craniata</taxon>
        <taxon>Vertebrata</taxon>
        <taxon>Euteleostomi</taxon>
        <taxon>Lepidosauria</taxon>
        <taxon>Squamata</taxon>
        <taxon>Bifurcata</taxon>
        <taxon>Unidentata</taxon>
        <taxon>Episquamata</taxon>
        <taxon>Toxicofera</taxon>
        <taxon>Iguania</taxon>
        <taxon>Phrynosomatidae</taxon>
        <taxon>Phrynosomatinae</taxon>
        <taxon>Phrynosoma</taxon>
    </lineage>
</organism>
<evidence type="ECO:0000259" key="4">
    <source>
        <dbReference type="Pfam" id="PF00685"/>
    </source>
</evidence>
<accession>A0ABQ7SYF9</accession>
<feature type="domain" description="Sulfotransferase" evidence="4">
    <location>
        <begin position="8"/>
        <end position="121"/>
    </location>
</feature>
<dbReference type="Gene3D" id="3.40.50.300">
    <property type="entry name" value="P-loop containing nucleotide triphosphate hydrolases"/>
    <property type="match status" value="1"/>
</dbReference>
<gene>
    <name evidence="5" type="ORF">JD844_024782</name>
</gene>
<dbReference type="Proteomes" id="UP000826234">
    <property type="component" value="Unassembled WGS sequence"/>
</dbReference>
<comment type="similarity">
    <text evidence="1 3">Belongs to the sulfotransferase 1 family.</text>
</comment>
<dbReference type="InterPro" id="IPR027417">
    <property type="entry name" value="P-loop_NTPase"/>
</dbReference>